<dbReference type="Gene3D" id="3.10.20.30">
    <property type="match status" value="1"/>
</dbReference>
<organism evidence="2 3">
    <name type="scientific">Thermodesulfitimonas autotrophica</name>
    <dbReference type="NCBI Taxonomy" id="1894989"/>
    <lineage>
        <taxon>Bacteria</taxon>
        <taxon>Bacillati</taxon>
        <taxon>Bacillota</taxon>
        <taxon>Clostridia</taxon>
        <taxon>Thermoanaerobacterales</taxon>
        <taxon>Thermoanaerobacteraceae</taxon>
        <taxon>Thermodesulfitimonas</taxon>
    </lineage>
</organism>
<dbReference type="CDD" id="cd00207">
    <property type="entry name" value="fer2"/>
    <property type="match status" value="1"/>
</dbReference>
<sequence length="635" mass="67520">MPGKTVLFLPDKLSVTVEPGQTLLQAATKAGITLRGACGAKGVCGRCRVQVKSGRVSLSGQGRITPEEAAAGWVLACLAVPEDEVTVYVPEESRLTEHRVLLEERESGVLTAIETAETSLRPLFGRRLVTLAPPTLSDNTDDYGRLTWTLQQHGERAPFWAGYALLRSLPRVLREANWQVAVELAAVEGATEIQGVIPASGDLKGPFGLAVDIGTTTVAAELVDLATGNVVATAGTYNRQAAFGDDVISRIIYATETAGGQAALREAVTETVNGLVGELLRLRGLNPEDVRAVVCAGNTTMVHLFLGIDPTYIRLEPYIPAVNMPPPVRAAELGLAAHPEAWVYCLPGVASYVGGDITAGIKVSGIAAAEPLSLFLDIGTNGEMVLGNQEWLMACACSAGPAFEGSGITCGMRAVSGAIEAVRVLPGGFEVIYRTVGGEKPLGICGSGLIDLLASLHQAGVIDRGGRFVPDQESPRVREGSEGLEFVLAWENETGTGREIFVTQADIQNLMRAKAAVFAGIRTLLANVGLPLEAVEKVFIAGGFGRFLNIRDAIAIGMLPDLPLERYTYIGNSSLKGARLALLSQAVWEEMKAIARRVTYVELSVGNRFMEEFMSALFLPHTDLSLFPSLGKERD</sequence>
<dbReference type="Pfam" id="PF14574">
    <property type="entry name" value="RACo_C_ter"/>
    <property type="match status" value="1"/>
</dbReference>
<dbReference type="InterPro" id="IPR001041">
    <property type="entry name" value="2Fe-2S_ferredoxin-type"/>
</dbReference>
<dbReference type="Proteomes" id="UP000282654">
    <property type="component" value="Unassembled WGS sequence"/>
</dbReference>
<name>A0A3N5BAB6_9THEO</name>
<dbReference type="EMBL" id="RKRE01000002">
    <property type="protein sequence ID" value="RPF46588.1"/>
    <property type="molecule type" value="Genomic_DNA"/>
</dbReference>
<dbReference type="InterPro" id="IPR012675">
    <property type="entry name" value="Beta-grasp_dom_sf"/>
</dbReference>
<dbReference type="SUPFAM" id="SSF53067">
    <property type="entry name" value="Actin-like ATPase domain"/>
    <property type="match status" value="1"/>
</dbReference>
<comment type="caution">
    <text evidence="2">The sequence shown here is derived from an EMBL/GenBank/DDBJ whole genome shotgun (WGS) entry which is preliminary data.</text>
</comment>
<dbReference type="Pfam" id="PF17651">
    <property type="entry name" value="Raco_middle"/>
    <property type="match status" value="1"/>
</dbReference>
<feature type="domain" description="2Fe-2S ferredoxin-type" evidence="1">
    <location>
        <begin position="4"/>
        <end position="93"/>
    </location>
</feature>
<dbReference type="PANTHER" id="PTHR42895:SF2">
    <property type="entry name" value="IRON-SULFUR CLUSTER PROTEIN"/>
    <property type="match status" value="1"/>
</dbReference>
<proteinExistence type="predicted"/>
<dbReference type="InterPro" id="IPR027980">
    <property type="entry name" value="RACo_C"/>
</dbReference>
<keyword evidence="3" id="KW-1185">Reference proteome</keyword>
<dbReference type="InterPro" id="IPR042259">
    <property type="entry name" value="Raco-like_middle_sf"/>
</dbReference>
<dbReference type="RefSeq" id="WP_123928498.1">
    <property type="nucleotide sequence ID" value="NZ_RKRE01000002.1"/>
</dbReference>
<evidence type="ECO:0000259" key="1">
    <source>
        <dbReference type="PROSITE" id="PS51085"/>
    </source>
</evidence>
<dbReference type="OrthoDB" id="9810588at2"/>
<protein>
    <submittedName>
        <fullName evidence="2">Uncharacterized 2Fe-2S/4Fe-4S cluster protein (DUF4445 family)</fullName>
    </submittedName>
</protein>
<evidence type="ECO:0000313" key="3">
    <source>
        <dbReference type="Proteomes" id="UP000282654"/>
    </source>
</evidence>
<dbReference type="PANTHER" id="PTHR42895">
    <property type="entry name" value="IRON-SULFUR CLUSTER-BINDING PROTEIN-RELATED"/>
    <property type="match status" value="1"/>
</dbReference>
<evidence type="ECO:0000313" key="2">
    <source>
        <dbReference type="EMBL" id="RPF46588.1"/>
    </source>
</evidence>
<dbReference type="PROSITE" id="PS51085">
    <property type="entry name" value="2FE2S_FER_2"/>
    <property type="match status" value="1"/>
</dbReference>
<dbReference type="InterPro" id="IPR052911">
    <property type="entry name" value="Corrinoid_activation_enz"/>
</dbReference>
<dbReference type="InterPro" id="IPR040506">
    <property type="entry name" value="RACo_linker"/>
</dbReference>
<dbReference type="Pfam" id="PF00111">
    <property type="entry name" value="Fer2"/>
    <property type="match status" value="1"/>
</dbReference>
<dbReference type="SUPFAM" id="SSF54292">
    <property type="entry name" value="2Fe-2S ferredoxin-like"/>
    <property type="match status" value="1"/>
</dbReference>
<reference evidence="2 3" key="1">
    <citation type="submission" date="2018-11" db="EMBL/GenBank/DDBJ databases">
        <title>Genomic Encyclopedia of Type Strains, Phase IV (KMG-IV): sequencing the most valuable type-strain genomes for metagenomic binning, comparative biology and taxonomic classification.</title>
        <authorList>
            <person name="Goeker M."/>
        </authorList>
    </citation>
    <scope>NUCLEOTIDE SEQUENCE [LARGE SCALE GENOMIC DNA]</scope>
    <source>
        <strain evidence="2 3">DSM 102936</strain>
    </source>
</reference>
<dbReference type="InterPro" id="IPR036010">
    <property type="entry name" value="2Fe-2S_ferredoxin-like_sf"/>
</dbReference>
<dbReference type="Pfam" id="PF17650">
    <property type="entry name" value="RACo_linker"/>
    <property type="match status" value="1"/>
</dbReference>
<dbReference type="GO" id="GO:0051536">
    <property type="term" value="F:iron-sulfur cluster binding"/>
    <property type="evidence" value="ECO:0007669"/>
    <property type="project" value="InterPro"/>
</dbReference>
<gene>
    <name evidence="2" type="ORF">EDD75_0831</name>
</gene>
<dbReference type="Gene3D" id="3.10.20.880">
    <property type="match status" value="1"/>
</dbReference>
<accession>A0A3N5BAB6</accession>
<dbReference type="InterPro" id="IPR041414">
    <property type="entry name" value="Raco-like_middle"/>
</dbReference>
<dbReference type="AlphaFoldDB" id="A0A3N5BAB6"/>
<dbReference type="InterPro" id="IPR043129">
    <property type="entry name" value="ATPase_NBD"/>
</dbReference>
<dbReference type="Gene3D" id="3.30.420.480">
    <property type="entry name" value="Domain of unknown function (DUF4445)"/>
    <property type="match status" value="1"/>
</dbReference>